<gene>
    <name evidence="2" type="ORF">ACFPEL_25510</name>
</gene>
<keyword evidence="3" id="KW-1185">Reference proteome</keyword>
<protein>
    <recommendedName>
        <fullName evidence="4">MFS transporter</fullName>
    </recommendedName>
</protein>
<dbReference type="Proteomes" id="UP001595909">
    <property type="component" value="Unassembled WGS sequence"/>
</dbReference>
<evidence type="ECO:0000313" key="2">
    <source>
        <dbReference type="EMBL" id="MFC4835792.1"/>
    </source>
</evidence>
<evidence type="ECO:0008006" key="4">
    <source>
        <dbReference type="Google" id="ProtNLM"/>
    </source>
</evidence>
<organism evidence="2 3">
    <name type="scientific">Actinomycetospora chibensis</name>
    <dbReference type="NCBI Taxonomy" id="663606"/>
    <lineage>
        <taxon>Bacteria</taxon>
        <taxon>Bacillati</taxon>
        <taxon>Actinomycetota</taxon>
        <taxon>Actinomycetes</taxon>
        <taxon>Pseudonocardiales</taxon>
        <taxon>Pseudonocardiaceae</taxon>
        <taxon>Actinomycetospora</taxon>
    </lineage>
</organism>
<proteinExistence type="predicted"/>
<dbReference type="EMBL" id="JBHSIM010000051">
    <property type="protein sequence ID" value="MFC4835792.1"/>
    <property type="molecule type" value="Genomic_DNA"/>
</dbReference>
<keyword evidence="1" id="KW-0812">Transmembrane</keyword>
<accession>A0ABV9RR15</accession>
<dbReference type="RefSeq" id="WP_274187941.1">
    <property type="nucleotide sequence ID" value="NZ_BAABHN010000051.1"/>
</dbReference>
<keyword evidence="1" id="KW-1133">Transmembrane helix</keyword>
<evidence type="ECO:0000313" key="3">
    <source>
        <dbReference type="Proteomes" id="UP001595909"/>
    </source>
</evidence>
<feature type="transmembrane region" description="Helical" evidence="1">
    <location>
        <begin position="43"/>
        <end position="65"/>
    </location>
</feature>
<evidence type="ECO:0000256" key="1">
    <source>
        <dbReference type="SAM" id="Phobius"/>
    </source>
</evidence>
<comment type="caution">
    <text evidence="2">The sequence shown here is derived from an EMBL/GenBank/DDBJ whole genome shotgun (WGS) entry which is preliminary data.</text>
</comment>
<name>A0ABV9RR15_9PSEU</name>
<keyword evidence="1" id="KW-0472">Membrane</keyword>
<sequence length="80" mass="8405">MTVSTKRAVTGALLLDLAVSPLFAWDVFTDVLRWELGATDTALAGVFSVGLVAFMAAVVLGGRLADRAAPGTSRSWRRPG</sequence>
<reference evidence="3" key="1">
    <citation type="journal article" date="2019" name="Int. J. Syst. Evol. Microbiol.">
        <title>The Global Catalogue of Microorganisms (GCM) 10K type strain sequencing project: providing services to taxonomists for standard genome sequencing and annotation.</title>
        <authorList>
            <consortium name="The Broad Institute Genomics Platform"/>
            <consortium name="The Broad Institute Genome Sequencing Center for Infectious Disease"/>
            <person name="Wu L."/>
            <person name="Ma J."/>
        </authorList>
    </citation>
    <scope>NUCLEOTIDE SEQUENCE [LARGE SCALE GENOMIC DNA]</scope>
    <source>
        <strain evidence="3">CCUG 50347</strain>
    </source>
</reference>